<evidence type="ECO:0000256" key="3">
    <source>
        <dbReference type="ARBA" id="ARBA00022795"/>
    </source>
</evidence>
<evidence type="ECO:0000313" key="10">
    <source>
        <dbReference type="EMBL" id="TCU84519.1"/>
    </source>
</evidence>
<name>A0A377Q5F0_9NEIS</name>
<reference evidence="10 12" key="2">
    <citation type="submission" date="2019-03" db="EMBL/GenBank/DDBJ databases">
        <title>Genomic Encyclopedia of Type Strains, Phase IV (KMG-IV): sequencing the most valuable type-strain genomes for metagenomic binning, comparative biology and taxonomic classification.</title>
        <authorList>
            <person name="Goeker M."/>
        </authorList>
    </citation>
    <scope>NUCLEOTIDE SEQUENCE [LARGE SCALE GENOMIC DNA]</scope>
    <source>
        <strain evidence="10 12">DSM 3764</strain>
    </source>
</reference>
<evidence type="ECO:0000256" key="7">
    <source>
        <dbReference type="ARBA" id="ARBA00023159"/>
    </source>
</evidence>
<evidence type="ECO:0000256" key="6">
    <source>
        <dbReference type="ARBA" id="ARBA00023125"/>
    </source>
</evidence>
<dbReference type="EMBL" id="SMBT01000009">
    <property type="protein sequence ID" value="TCU84519.1"/>
    <property type="molecule type" value="Genomic_DNA"/>
</dbReference>
<dbReference type="GO" id="GO:0044781">
    <property type="term" value="P:bacterial-type flagellum organization"/>
    <property type="evidence" value="ECO:0007669"/>
    <property type="project" value="UniProtKB-KW"/>
</dbReference>
<dbReference type="SUPFAM" id="SSF160930">
    <property type="entry name" value="FlhC-like"/>
    <property type="match status" value="1"/>
</dbReference>
<keyword evidence="1" id="KW-0963">Cytoplasm</keyword>
<accession>A0A377Q5F0</accession>
<evidence type="ECO:0000313" key="12">
    <source>
        <dbReference type="Proteomes" id="UP000295794"/>
    </source>
</evidence>
<keyword evidence="3" id="KW-1005">Bacterial flagellum biogenesis</keyword>
<evidence type="ECO:0000256" key="8">
    <source>
        <dbReference type="ARBA" id="ARBA00023163"/>
    </source>
</evidence>
<evidence type="ECO:0000313" key="11">
    <source>
        <dbReference type="Proteomes" id="UP000255108"/>
    </source>
</evidence>
<organism evidence="9 11">
    <name type="scientific">Iodobacter fluviatilis</name>
    <dbReference type="NCBI Taxonomy" id="537"/>
    <lineage>
        <taxon>Bacteria</taxon>
        <taxon>Pseudomonadati</taxon>
        <taxon>Pseudomonadota</taxon>
        <taxon>Betaproteobacteria</taxon>
        <taxon>Neisseriales</taxon>
        <taxon>Chitinibacteraceae</taxon>
        <taxon>Iodobacter</taxon>
    </lineage>
</organism>
<dbReference type="EMBL" id="UGHR01000001">
    <property type="protein sequence ID" value="STQ89985.1"/>
    <property type="molecule type" value="Genomic_DNA"/>
</dbReference>
<dbReference type="GO" id="GO:1902208">
    <property type="term" value="P:regulation of bacterial-type flagellum assembly"/>
    <property type="evidence" value="ECO:0007669"/>
    <property type="project" value="InterPro"/>
</dbReference>
<keyword evidence="4" id="KW-0862">Zinc</keyword>
<dbReference type="InterPro" id="IPR007944">
    <property type="entry name" value="FlhC"/>
</dbReference>
<evidence type="ECO:0000256" key="2">
    <source>
        <dbReference type="ARBA" id="ARBA00022723"/>
    </source>
</evidence>
<keyword evidence="5" id="KW-0805">Transcription regulation</keyword>
<dbReference type="Proteomes" id="UP000295794">
    <property type="component" value="Unassembled WGS sequence"/>
</dbReference>
<evidence type="ECO:0000313" key="9">
    <source>
        <dbReference type="EMBL" id="STQ89985.1"/>
    </source>
</evidence>
<sequence>MPKNSWIEVIDEKHRLEYLATSFSALGARSEILEVIFPTMHLKQRIRLAPNYKKMGPRPKTTSGEYFFRSVKHVIEFSFCLSEYRRLESAGFDLSESMHATMRLYLGICNIAGIEPRVCINTLWELITHVNTNHVMEVVCSKKNCGRLYILPSFGFRSTYVCPICNGSMARWMAKSKSLTGIKKTRKVNRPD</sequence>
<dbReference type="Proteomes" id="UP000255108">
    <property type="component" value="Unassembled WGS sequence"/>
</dbReference>
<evidence type="ECO:0000256" key="1">
    <source>
        <dbReference type="ARBA" id="ARBA00022490"/>
    </source>
</evidence>
<evidence type="ECO:0000256" key="5">
    <source>
        <dbReference type="ARBA" id="ARBA00023015"/>
    </source>
</evidence>
<dbReference type="GO" id="GO:0045893">
    <property type="term" value="P:positive regulation of DNA-templated transcription"/>
    <property type="evidence" value="ECO:0007669"/>
    <property type="project" value="InterPro"/>
</dbReference>
<gene>
    <name evidence="10" type="ORF">EV682_10944</name>
    <name evidence="9" type="ORF">NCTC11159_01043</name>
</gene>
<keyword evidence="8" id="KW-0804">Transcription</keyword>
<dbReference type="GO" id="GO:0003677">
    <property type="term" value="F:DNA binding"/>
    <property type="evidence" value="ECO:0007669"/>
    <property type="project" value="UniProtKB-KW"/>
</dbReference>
<dbReference type="AlphaFoldDB" id="A0A377Q5F0"/>
<dbReference type="GO" id="GO:0046872">
    <property type="term" value="F:metal ion binding"/>
    <property type="evidence" value="ECO:0007669"/>
    <property type="project" value="UniProtKB-KW"/>
</dbReference>
<keyword evidence="7" id="KW-0010">Activator</keyword>
<keyword evidence="2" id="KW-0479">Metal-binding</keyword>
<dbReference type="RefSeq" id="WP_165928722.1">
    <property type="nucleotide sequence ID" value="NZ_CAWOLO010000009.1"/>
</dbReference>
<keyword evidence="12" id="KW-1185">Reference proteome</keyword>
<dbReference type="Pfam" id="PF05280">
    <property type="entry name" value="FlhC"/>
    <property type="match status" value="1"/>
</dbReference>
<reference evidence="9 11" key="1">
    <citation type="submission" date="2018-06" db="EMBL/GenBank/DDBJ databases">
        <authorList>
            <consortium name="Pathogen Informatics"/>
            <person name="Doyle S."/>
        </authorList>
    </citation>
    <scope>NUCLEOTIDE SEQUENCE [LARGE SCALE GENOMIC DNA]</scope>
    <source>
        <strain evidence="9 11">NCTC11159</strain>
    </source>
</reference>
<proteinExistence type="predicted"/>
<keyword evidence="6" id="KW-0238">DNA-binding</keyword>
<protein>
    <submittedName>
        <fullName evidence="9">Transcriptional activator FlhC</fullName>
    </submittedName>
</protein>
<evidence type="ECO:0000256" key="4">
    <source>
        <dbReference type="ARBA" id="ARBA00022833"/>
    </source>
</evidence>